<evidence type="ECO:0000256" key="1">
    <source>
        <dbReference type="ARBA" id="ARBA00008857"/>
    </source>
</evidence>
<dbReference type="InterPro" id="IPR002104">
    <property type="entry name" value="Integrase_catalytic"/>
</dbReference>
<dbReference type="GO" id="GO:0006310">
    <property type="term" value="P:DNA recombination"/>
    <property type="evidence" value="ECO:0007669"/>
    <property type="project" value="UniProtKB-KW"/>
</dbReference>
<dbReference type="PROSITE" id="PS51898">
    <property type="entry name" value="TYR_RECOMBINASE"/>
    <property type="match status" value="1"/>
</dbReference>
<evidence type="ECO:0000256" key="4">
    <source>
        <dbReference type="ARBA" id="ARBA00023172"/>
    </source>
</evidence>
<protein>
    <submittedName>
        <fullName evidence="8">Tyrosine-type recombinase/integrase</fullName>
    </submittedName>
</protein>
<dbReference type="PANTHER" id="PTHR30349:SF64">
    <property type="entry name" value="PROPHAGE INTEGRASE INTD-RELATED"/>
    <property type="match status" value="1"/>
</dbReference>
<dbReference type="SUPFAM" id="SSF56349">
    <property type="entry name" value="DNA breaking-rejoining enzymes"/>
    <property type="match status" value="1"/>
</dbReference>
<reference evidence="8" key="1">
    <citation type="submission" date="2021-04" db="EMBL/GenBank/DDBJ databases">
        <title>Genomic characterization of endocarditis-associated Neisseria elongata subsp. nitroreducens.</title>
        <authorList>
            <person name="Schorner M."/>
            <person name="Passarelli-Araujo H."/>
            <person name="Scheffer M."/>
            <person name="Barazzetti F."/>
            <person name="Martins J."/>
            <person name="Machado H."/>
            <person name="Palmeiro J."/>
            <person name="Bazzo M."/>
        </authorList>
    </citation>
    <scope>NUCLEOTIDE SEQUENCE</scope>
    <source>
        <strain evidence="8">Nel_M001</strain>
    </source>
</reference>
<dbReference type="InterPro" id="IPR010998">
    <property type="entry name" value="Integrase_recombinase_N"/>
</dbReference>
<dbReference type="GO" id="GO:0015074">
    <property type="term" value="P:DNA integration"/>
    <property type="evidence" value="ECO:0007669"/>
    <property type="project" value="UniProtKB-KW"/>
</dbReference>
<comment type="caution">
    <text evidence="8">The sequence shown here is derived from an EMBL/GenBank/DDBJ whole genome shotgun (WGS) entry which is preliminary data.</text>
</comment>
<proteinExistence type="inferred from homology"/>
<keyword evidence="3 5" id="KW-0238">DNA-binding</keyword>
<comment type="similarity">
    <text evidence="1">Belongs to the 'phage' integrase family.</text>
</comment>
<evidence type="ECO:0000259" key="7">
    <source>
        <dbReference type="PROSITE" id="PS51900"/>
    </source>
</evidence>
<feature type="domain" description="Core-binding (CB)" evidence="7">
    <location>
        <begin position="1"/>
        <end position="82"/>
    </location>
</feature>
<name>A0A9X0ZVG5_NEIEL</name>
<dbReference type="PROSITE" id="PS51900">
    <property type="entry name" value="CB"/>
    <property type="match status" value="1"/>
</dbReference>
<sequence>MTFKKAADRYLREVVPLKKPSTQRDNLRELENLLAFFNDPPAPLSEIRPQHIREYLDWRSKTAKVRANREVALFSHIFNKAREWGYTDNANPCMGVKKFKETGRDVYVSDDLFWRVFRCADYHIRQLMLVAYLCSQRVSDTLNLKVSDFREGALWVRQAKSGQRLRVALVGEFAEVVEQIMAEREDAKHDFLFSRNGRRISYNQLRYGLDKARRLAGVEKDEFQFRDLRAKAGTDKDEEAGLSAAKDLLGHKNSSMTVHYVRHRKGKLVNPTRLGKFRDNVEQDGECRTNEEACGNEKTA</sequence>
<dbReference type="Proteomes" id="UP000708805">
    <property type="component" value="Unassembled WGS sequence"/>
</dbReference>
<organism evidence="8 9">
    <name type="scientific">Neisseria elongata subsp. nitroreducens</name>
    <dbReference type="NCBI Taxonomy" id="90367"/>
    <lineage>
        <taxon>Bacteria</taxon>
        <taxon>Pseudomonadati</taxon>
        <taxon>Pseudomonadota</taxon>
        <taxon>Betaproteobacteria</taxon>
        <taxon>Neisseriales</taxon>
        <taxon>Neisseriaceae</taxon>
        <taxon>Neisseria</taxon>
    </lineage>
</organism>
<gene>
    <name evidence="8" type="ORF">J8641_04280</name>
</gene>
<dbReference type="PANTHER" id="PTHR30349">
    <property type="entry name" value="PHAGE INTEGRASE-RELATED"/>
    <property type="match status" value="1"/>
</dbReference>
<evidence type="ECO:0000256" key="3">
    <source>
        <dbReference type="ARBA" id="ARBA00023125"/>
    </source>
</evidence>
<dbReference type="Gene3D" id="1.10.150.130">
    <property type="match status" value="1"/>
</dbReference>
<dbReference type="Gene3D" id="1.10.443.10">
    <property type="entry name" value="Intergrase catalytic core"/>
    <property type="match status" value="1"/>
</dbReference>
<feature type="domain" description="Tyr recombinase" evidence="6">
    <location>
        <begin position="103"/>
        <end position="273"/>
    </location>
</feature>
<evidence type="ECO:0000256" key="2">
    <source>
        <dbReference type="ARBA" id="ARBA00022908"/>
    </source>
</evidence>
<evidence type="ECO:0000256" key="5">
    <source>
        <dbReference type="PROSITE-ProRule" id="PRU01248"/>
    </source>
</evidence>
<accession>A0A9X0ZVG5</accession>
<keyword evidence="4" id="KW-0233">DNA recombination</keyword>
<dbReference type="AlphaFoldDB" id="A0A9X0ZVG5"/>
<dbReference type="EMBL" id="JAGJWT010000002">
    <property type="protein sequence ID" value="MBS9340046.1"/>
    <property type="molecule type" value="Genomic_DNA"/>
</dbReference>
<evidence type="ECO:0000259" key="6">
    <source>
        <dbReference type="PROSITE" id="PS51898"/>
    </source>
</evidence>
<dbReference type="InterPro" id="IPR013762">
    <property type="entry name" value="Integrase-like_cat_sf"/>
</dbReference>
<dbReference type="InterPro" id="IPR011010">
    <property type="entry name" value="DNA_brk_join_enz"/>
</dbReference>
<keyword evidence="2" id="KW-0229">DNA integration</keyword>
<dbReference type="InterPro" id="IPR044068">
    <property type="entry name" value="CB"/>
</dbReference>
<dbReference type="GO" id="GO:0003677">
    <property type="term" value="F:DNA binding"/>
    <property type="evidence" value="ECO:0007669"/>
    <property type="project" value="UniProtKB-UniRule"/>
</dbReference>
<dbReference type="InterPro" id="IPR050090">
    <property type="entry name" value="Tyrosine_recombinase_XerCD"/>
</dbReference>
<evidence type="ECO:0000313" key="8">
    <source>
        <dbReference type="EMBL" id="MBS9340046.1"/>
    </source>
</evidence>
<dbReference type="Pfam" id="PF00589">
    <property type="entry name" value="Phage_integrase"/>
    <property type="match status" value="1"/>
</dbReference>
<evidence type="ECO:0000313" key="9">
    <source>
        <dbReference type="Proteomes" id="UP000708805"/>
    </source>
</evidence>